<proteinExistence type="predicted"/>
<evidence type="ECO:0000313" key="2">
    <source>
        <dbReference type="Proteomes" id="UP001055879"/>
    </source>
</evidence>
<comment type="caution">
    <text evidence="1">The sequence shown here is derived from an EMBL/GenBank/DDBJ whole genome shotgun (WGS) entry which is preliminary data.</text>
</comment>
<accession>A0ACB9A082</accession>
<organism evidence="1 2">
    <name type="scientific">Arctium lappa</name>
    <name type="common">Greater burdock</name>
    <name type="synonym">Lappa major</name>
    <dbReference type="NCBI Taxonomy" id="4217"/>
    <lineage>
        <taxon>Eukaryota</taxon>
        <taxon>Viridiplantae</taxon>
        <taxon>Streptophyta</taxon>
        <taxon>Embryophyta</taxon>
        <taxon>Tracheophyta</taxon>
        <taxon>Spermatophyta</taxon>
        <taxon>Magnoliopsida</taxon>
        <taxon>eudicotyledons</taxon>
        <taxon>Gunneridae</taxon>
        <taxon>Pentapetalae</taxon>
        <taxon>asterids</taxon>
        <taxon>campanulids</taxon>
        <taxon>Asterales</taxon>
        <taxon>Asteraceae</taxon>
        <taxon>Carduoideae</taxon>
        <taxon>Cardueae</taxon>
        <taxon>Arctiinae</taxon>
        <taxon>Arctium</taxon>
    </lineage>
</organism>
<sequence>MVSTRGRPHTRVDGVEATTSTTDQSGRAEVVVRPSVQPDLGGGPEVIPQVDMASSHPVIRDANSQSKLMANMMLVMNEVMAKQQEFLLKVIEDRDVSNQRNETIAENIEVIGSGGTGHVIRTEEPITTEARPPEFSGSEDPVACIKWIQGIEQAFGLSECGDDQKLSSAKFKKKVMEEYCSERALDRIEAEFRALEKGNLMVRKYTRQFMEKLGLVGQVAPTEKKKIKAYLKGLSVDMMSMVRNSKASNLRETIEDAQFMEEVYARGKPEKAVVVGDKRKWESKSIPPRRTRTFVENRSFNSNQEARWCRRCHNKHHGNCNPTPQPCNKCGKSDHATKDCPIRGLICFECKALEHMKRDCPKLKSGSATEKRENPLGFWVELFR</sequence>
<evidence type="ECO:0000313" key="1">
    <source>
        <dbReference type="EMBL" id="KAI3701800.1"/>
    </source>
</evidence>
<reference evidence="1 2" key="2">
    <citation type="journal article" date="2022" name="Mol. Ecol. Resour.">
        <title>The genomes of chicory, endive, great burdock and yacon provide insights into Asteraceae paleo-polyploidization history and plant inulin production.</title>
        <authorList>
            <person name="Fan W."/>
            <person name="Wang S."/>
            <person name="Wang H."/>
            <person name="Wang A."/>
            <person name="Jiang F."/>
            <person name="Liu H."/>
            <person name="Zhao H."/>
            <person name="Xu D."/>
            <person name="Zhang Y."/>
        </authorList>
    </citation>
    <scope>NUCLEOTIDE SEQUENCE [LARGE SCALE GENOMIC DNA]</scope>
    <source>
        <strain evidence="2">cv. Niubang</strain>
    </source>
</reference>
<dbReference type="EMBL" id="CM042055">
    <property type="protein sequence ID" value="KAI3701800.1"/>
    <property type="molecule type" value="Genomic_DNA"/>
</dbReference>
<gene>
    <name evidence="1" type="ORF">L6452_27151</name>
</gene>
<dbReference type="Proteomes" id="UP001055879">
    <property type="component" value="Linkage Group LG09"/>
</dbReference>
<name>A0ACB9A082_ARCLA</name>
<reference evidence="2" key="1">
    <citation type="journal article" date="2022" name="Mol. Ecol. Resour.">
        <title>The genomes of chicory, endive, great burdock and yacon provide insights into Asteraceae palaeo-polyploidization history and plant inulin production.</title>
        <authorList>
            <person name="Fan W."/>
            <person name="Wang S."/>
            <person name="Wang H."/>
            <person name="Wang A."/>
            <person name="Jiang F."/>
            <person name="Liu H."/>
            <person name="Zhao H."/>
            <person name="Xu D."/>
            <person name="Zhang Y."/>
        </authorList>
    </citation>
    <scope>NUCLEOTIDE SEQUENCE [LARGE SCALE GENOMIC DNA]</scope>
    <source>
        <strain evidence="2">cv. Niubang</strain>
    </source>
</reference>
<keyword evidence="2" id="KW-1185">Reference proteome</keyword>
<protein>
    <submittedName>
        <fullName evidence="1">Uncharacterized protein</fullName>
    </submittedName>
</protein>